<name>A0AAD9LEH8_BABDI</name>
<feature type="transmembrane region" description="Helical" evidence="10">
    <location>
        <begin position="59"/>
        <end position="80"/>
    </location>
</feature>
<keyword evidence="6 10" id="KW-1133">Transmembrane helix</keyword>
<dbReference type="GO" id="GO:0033188">
    <property type="term" value="F:sphingomyelin synthase activity"/>
    <property type="evidence" value="ECO:0007669"/>
    <property type="project" value="TreeGrafter"/>
</dbReference>
<evidence type="ECO:0000256" key="5">
    <source>
        <dbReference type="ARBA" id="ARBA00022919"/>
    </source>
</evidence>
<keyword evidence="8 10" id="KW-0472">Membrane</keyword>
<evidence type="ECO:0000256" key="10">
    <source>
        <dbReference type="SAM" id="Phobius"/>
    </source>
</evidence>
<evidence type="ECO:0000256" key="9">
    <source>
        <dbReference type="SAM" id="MobiDB-lite"/>
    </source>
</evidence>
<evidence type="ECO:0000256" key="2">
    <source>
        <dbReference type="ARBA" id="ARBA00005441"/>
    </source>
</evidence>
<keyword evidence="4 10" id="KW-0812">Transmembrane</keyword>
<sequence>MDELMETTNIGSEGQNPSPVKRLDPSSEVVISVNNTDESYIEDVLAECHKVSVRMVNHAIVVTIVFVVVLLFQAVCIWNSDRLYATYKHDSPVKAGYTGEETQYNMSGLYDNLHVVFSKWYGNEGFSIHYADAFIAALACIVITKVAAFSPAMCSCQMFIRYMVIMSTLYLIRGIFIVATVVPIASCDVLDLSQGYFKQYLHILAGYLSITRTCTDMIISGHAAGTTTLVQMFLVHNRQWQLNTIVVVLASAIYCMLIAARSHYTVDVIFGIFFAIYLYSTNLHIAEHVGRKVLANRDTEKPHVSWIYRTIAGFELVEDRVQLLFKLQQARRMVASKPEGPNVDSVAYYCNIFGIEDEIDAEGICMGFDTWTTASFRLIRRRLRGRKKKRGQL</sequence>
<protein>
    <recommendedName>
        <fullName evidence="11">Sphingomyelin synthase-like domain-containing protein</fullName>
    </recommendedName>
</protein>
<feature type="transmembrane region" description="Helical" evidence="10">
    <location>
        <begin position="240"/>
        <end position="257"/>
    </location>
</feature>
<keyword evidence="7" id="KW-0443">Lipid metabolism</keyword>
<feature type="domain" description="Sphingomyelin synthase-like" evidence="11">
    <location>
        <begin position="213"/>
        <end position="280"/>
    </location>
</feature>
<dbReference type="InterPro" id="IPR045221">
    <property type="entry name" value="Sphingomyelin_synth-like"/>
</dbReference>
<comment type="similarity">
    <text evidence="2">Belongs to the sphingomyelin synthase family.</text>
</comment>
<accession>A0AAD9LEH8</accession>
<feature type="compositionally biased region" description="Polar residues" evidence="9">
    <location>
        <begin position="1"/>
        <end position="18"/>
    </location>
</feature>
<feature type="transmembrane region" description="Helical" evidence="10">
    <location>
        <begin position="264"/>
        <end position="280"/>
    </location>
</feature>
<dbReference type="GO" id="GO:0046513">
    <property type="term" value="P:ceramide biosynthetic process"/>
    <property type="evidence" value="ECO:0007669"/>
    <property type="project" value="TreeGrafter"/>
</dbReference>
<dbReference type="GO" id="GO:0047493">
    <property type="term" value="F:ceramide cholinephosphotransferase activity"/>
    <property type="evidence" value="ECO:0007669"/>
    <property type="project" value="TreeGrafter"/>
</dbReference>
<dbReference type="EMBL" id="JAHBMH010000073">
    <property type="protein sequence ID" value="KAK1933473.1"/>
    <property type="molecule type" value="Genomic_DNA"/>
</dbReference>
<dbReference type="GO" id="GO:0000139">
    <property type="term" value="C:Golgi membrane"/>
    <property type="evidence" value="ECO:0007669"/>
    <property type="project" value="TreeGrafter"/>
</dbReference>
<keyword evidence="13" id="KW-1185">Reference proteome</keyword>
<evidence type="ECO:0000256" key="7">
    <source>
        <dbReference type="ARBA" id="ARBA00023098"/>
    </source>
</evidence>
<feature type="region of interest" description="Disordered" evidence="9">
    <location>
        <begin position="1"/>
        <end position="23"/>
    </location>
</feature>
<dbReference type="GO" id="GO:0005886">
    <property type="term" value="C:plasma membrane"/>
    <property type="evidence" value="ECO:0007669"/>
    <property type="project" value="TreeGrafter"/>
</dbReference>
<comment type="subcellular location">
    <subcellularLocation>
        <location evidence="1">Membrane</location>
        <topology evidence="1">Multi-pass membrane protein</topology>
    </subcellularLocation>
</comment>
<keyword evidence="5" id="KW-0746">Sphingolipid metabolism</keyword>
<evidence type="ECO:0000256" key="1">
    <source>
        <dbReference type="ARBA" id="ARBA00004141"/>
    </source>
</evidence>
<evidence type="ECO:0000313" key="13">
    <source>
        <dbReference type="Proteomes" id="UP001195914"/>
    </source>
</evidence>
<dbReference type="AlphaFoldDB" id="A0AAD9LEH8"/>
<evidence type="ECO:0000259" key="11">
    <source>
        <dbReference type="Pfam" id="PF14360"/>
    </source>
</evidence>
<evidence type="ECO:0000256" key="8">
    <source>
        <dbReference type="ARBA" id="ARBA00023136"/>
    </source>
</evidence>
<evidence type="ECO:0000256" key="4">
    <source>
        <dbReference type="ARBA" id="ARBA00022692"/>
    </source>
</evidence>
<proteinExistence type="inferred from homology"/>
<dbReference type="InterPro" id="IPR025749">
    <property type="entry name" value="Sphingomyelin_synth-like_dom"/>
</dbReference>
<dbReference type="Proteomes" id="UP001195914">
    <property type="component" value="Unassembled WGS sequence"/>
</dbReference>
<evidence type="ECO:0000256" key="3">
    <source>
        <dbReference type="ARBA" id="ARBA00022679"/>
    </source>
</evidence>
<reference evidence="12" key="1">
    <citation type="journal article" date="2014" name="Nucleic Acids Res.">
        <title>The evolutionary dynamics of variant antigen genes in Babesia reveal a history of genomic innovation underlying host-parasite interaction.</title>
        <authorList>
            <person name="Jackson A.P."/>
            <person name="Otto T.D."/>
            <person name="Darby A."/>
            <person name="Ramaprasad A."/>
            <person name="Xia D."/>
            <person name="Echaide I.E."/>
            <person name="Farber M."/>
            <person name="Gahlot S."/>
            <person name="Gamble J."/>
            <person name="Gupta D."/>
            <person name="Gupta Y."/>
            <person name="Jackson L."/>
            <person name="Malandrin L."/>
            <person name="Malas T.B."/>
            <person name="Moussa E."/>
            <person name="Nair M."/>
            <person name="Reid A.J."/>
            <person name="Sanders M."/>
            <person name="Sharma J."/>
            <person name="Tracey A."/>
            <person name="Quail M.A."/>
            <person name="Weir W."/>
            <person name="Wastling J.M."/>
            <person name="Hall N."/>
            <person name="Willadsen P."/>
            <person name="Lingelbach K."/>
            <person name="Shiels B."/>
            <person name="Tait A."/>
            <person name="Berriman M."/>
            <person name="Allred D.R."/>
            <person name="Pain A."/>
        </authorList>
    </citation>
    <scope>NUCLEOTIDE SEQUENCE</scope>
    <source>
        <strain evidence="12">1802A</strain>
    </source>
</reference>
<feature type="transmembrane region" description="Helical" evidence="10">
    <location>
        <begin position="128"/>
        <end position="148"/>
    </location>
</feature>
<organism evidence="12 13">
    <name type="scientific">Babesia divergens</name>
    <dbReference type="NCBI Taxonomy" id="32595"/>
    <lineage>
        <taxon>Eukaryota</taxon>
        <taxon>Sar</taxon>
        <taxon>Alveolata</taxon>
        <taxon>Apicomplexa</taxon>
        <taxon>Aconoidasida</taxon>
        <taxon>Piroplasmida</taxon>
        <taxon>Babesiidae</taxon>
        <taxon>Babesia</taxon>
    </lineage>
</organism>
<evidence type="ECO:0000313" key="12">
    <source>
        <dbReference type="EMBL" id="KAK1933473.1"/>
    </source>
</evidence>
<gene>
    <name evidence="12" type="ORF">X943_003818</name>
</gene>
<reference evidence="12" key="2">
    <citation type="submission" date="2021-05" db="EMBL/GenBank/DDBJ databases">
        <authorList>
            <person name="Pain A."/>
        </authorList>
    </citation>
    <scope>NUCLEOTIDE SEQUENCE</scope>
    <source>
        <strain evidence="12">1802A</strain>
    </source>
</reference>
<evidence type="ECO:0000256" key="6">
    <source>
        <dbReference type="ARBA" id="ARBA00022989"/>
    </source>
</evidence>
<keyword evidence="3" id="KW-0808">Transferase</keyword>
<dbReference type="Pfam" id="PF14360">
    <property type="entry name" value="PAP2_C"/>
    <property type="match status" value="1"/>
</dbReference>
<feature type="transmembrane region" description="Helical" evidence="10">
    <location>
        <begin position="160"/>
        <end position="185"/>
    </location>
</feature>
<dbReference type="PANTHER" id="PTHR21290:SF25">
    <property type="entry name" value="SPHINGOMYELIN SYNTHASE-RELATED PROTEIN 1"/>
    <property type="match status" value="1"/>
</dbReference>
<dbReference type="PANTHER" id="PTHR21290">
    <property type="entry name" value="SPHINGOMYELIN SYNTHETASE"/>
    <property type="match status" value="1"/>
</dbReference>
<comment type="caution">
    <text evidence="12">The sequence shown here is derived from an EMBL/GenBank/DDBJ whole genome shotgun (WGS) entry which is preliminary data.</text>
</comment>
<dbReference type="GO" id="GO:0005789">
    <property type="term" value="C:endoplasmic reticulum membrane"/>
    <property type="evidence" value="ECO:0007669"/>
    <property type="project" value="TreeGrafter"/>
</dbReference>